<dbReference type="Proteomes" id="UP000067626">
    <property type="component" value="Chromosome"/>
</dbReference>
<dbReference type="AlphaFoldDB" id="A0A0K1EHX8"/>
<keyword evidence="2" id="KW-1185">Reference proteome</keyword>
<dbReference type="OrthoDB" id="2942229at2"/>
<accession>A0A0K1EHX8</accession>
<dbReference type="STRING" id="52.CMC5_046200"/>
<dbReference type="KEGG" id="ccro:CMC5_046200"/>
<dbReference type="EMBL" id="CP012159">
    <property type="protein sequence ID" value="AKT40465.1"/>
    <property type="molecule type" value="Genomic_DNA"/>
</dbReference>
<dbReference type="PATRIC" id="fig|52.7.peg.5097"/>
<sequence length="913" mass="102623">MATTANPIDISNLTRLAESGSPHLSESLQQFLQQPDPQPTRVREGALTVEAFLRLLSIAQGQGTPARRRERAMEAWQRFLPQTEPEPPPRFQLADLLQRLYEEGAEPVRAELMDAFRTAPLVYGAWGGMKRIYKLAEARLDAQMFGVLAYRFDVELSRYGRREVSRATLIYLRRRAWRFLRELGRQVPELYPQFAVEVLRHFDAGTKVSSLWIANHIWGHGTKRYDRRGFHGQLPPADIVKHRAYPDAWARSPDALMLLLEVCKADSAARFAIECLRKDHPDHLRNVTPEWLGRLAHRPLASAHDFLAETLLGSPELHQGKLRGLGLHDAVLALLDSPSQKARTYAIEYARAHAQDLGAERLVTLLESIFKETRAFAAAVITGRDARQLGVAFVGRLLAFPEMKAWATKALNESFDRSELPEAFLIDMLFGEVSQQEWARGYLKNRYEAAELGTAFWIRVLDDPRAKEHRAARDNALSLLGKYPASAIGAAWLLDALARNELQSTVASWLARADALPGLDVERVKGLVFSRNTRSAALEVLGNPKLVKPRDMGLPWLLALARRADPALHEFARRYLLEHMKPGDFSESGDRAAGIERLFGLALGDKEPEPMRTFGQTYLRCHHPVLGPEQPEAKAMSLKPALSREAYTAERVWPALFDHREDVRRFAATVTRVELRRWGYQKRVYALAESDAREVRSIAYDALRKIGERDADAALTLLADELEAAPIFALLESLKRGARELGMELILRHYQRLGGAERLGWLMQSADRDVRMFAVRILWEKHRPRHLPSGWKPRGAREEAALPADFDGGRFADLEALRAFLRYVMFGLPGGRQAEGRDGALSKRKIPASVAKRNVVEVVRDLAVEDAAFAALVVPLLSELTGSIAKGEWQACLAALMHLRKAHPGLVIEGIRG</sequence>
<gene>
    <name evidence="1" type="ORF">CMC5_046200</name>
</gene>
<reference evidence="1 2" key="1">
    <citation type="submission" date="2015-07" db="EMBL/GenBank/DDBJ databases">
        <title>Genome analysis of myxobacterium Chondromyces crocatus Cm c5 reveals a high potential for natural compound synthesis and the genetic basis for the loss of fruiting body formation.</title>
        <authorList>
            <person name="Zaburannyi N."/>
            <person name="Bunk B."/>
            <person name="Maier J."/>
            <person name="Overmann J."/>
            <person name="Mueller R."/>
        </authorList>
    </citation>
    <scope>NUCLEOTIDE SEQUENCE [LARGE SCALE GENOMIC DNA]</scope>
    <source>
        <strain evidence="1 2">Cm c5</strain>
    </source>
</reference>
<dbReference type="InterPro" id="IPR016024">
    <property type="entry name" value="ARM-type_fold"/>
</dbReference>
<proteinExistence type="predicted"/>
<evidence type="ECO:0000313" key="2">
    <source>
        <dbReference type="Proteomes" id="UP000067626"/>
    </source>
</evidence>
<name>A0A0K1EHX8_CHOCO</name>
<dbReference type="RefSeq" id="WP_050432396.1">
    <property type="nucleotide sequence ID" value="NZ_CP012159.1"/>
</dbReference>
<protein>
    <submittedName>
        <fullName evidence="1">Uncharacterized protein</fullName>
    </submittedName>
</protein>
<organism evidence="1 2">
    <name type="scientific">Chondromyces crocatus</name>
    <dbReference type="NCBI Taxonomy" id="52"/>
    <lineage>
        <taxon>Bacteria</taxon>
        <taxon>Pseudomonadati</taxon>
        <taxon>Myxococcota</taxon>
        <taxon>Polyangia</taxon>
        <taxon>Polyangiales</taxon>
        <taxon>Polyangiaceae</taxon>
        <taxon>Chondromyces</taxon>
    </lineage>
</organism>
<evidence type="ECO:0000313" key="1">
    <source>
        <dbReference type="EMBL" id="AKT40465.1"/>
    </source>
</evidence>
<dbReference type="SUPFAM" id="SSF48371">
    <property type="entry name" value="ARM repeat"/>
    <property type="match status" value="1"/>
</dbReference>